<evidence type="ECO:0000313" key="3">
    <source>
        <dbReference type="EMBL" id="QBR46972.1"/>
    </source>
</evidence>
<protein>
    <submittedName>
        <fullName evidence="3">Acyltransferase</fullName>
    </submittedName>
</protein>
<keyword evidence="3" id="KW-0808">Transferase</keyword>
<dbReference type="InterPro" id="IPR052734">
    <property type="entry name" value="Nod_factor_acetyltransferase"/>
</dbReference>
<dbReference type="EMBL" id="CP037939">
    <property type="protein sequence ID" value="QBR46972.1"/>
    <property type="molecule type" value="Genomic_DNA"/>
</dbReference>
<dbReference type="GO" id="GO:0016746">
    <property type="term" value="F:acyltransferase activity"/>
    <property type="evidence" value="ECO:0007669"/>
    <property type="project" value="UniProtKB-KW"/>
</dbReference>
<keyword evidence="1" id="KW-0472">Membrane</keyword>
<accession>A0ABX5SKJ6</accession>
<evidence type="ECO:0000256" key="1">
    <source>
        <dbReference type="SAM" id="Phobius"/>
    </source>
</evidence>
<dbReference type="InterPro" id="IPR002656">
    <property type="entry name" value="Acyl_transf_3_dom"/>
</dbReference>
<proteinExistence type="predicted"/>
<feature type="transmembrane region" description="Helical" evidence="1">
    <location>
        <begin position="170"/>
        <end position="190"/>
    </location>
</feature>
<evidence type="ECO:0000259" key="2">
    <source>
        <dbReference type="Pfam" id="PF01757"/>
    </source>
</evidence>
<dbReference type="Proteomes" id="UP000295756">
    <property type="component" value="Chromosome"/>
</dbReference>
<feature type="transmembrane region" description="Helical" evidence="1">
    <location>
        <begin position="230"/>
        <end position="249"/>
    </location>
</feature>
<feature type="transmembrane region" description="Helical" evidence="1">
    <location>
        <begin position="7"/>
        <end position="26"/>
    </location>
</feature>
<keyword evidence="3" id="KW-0012">Acyltransferase</keyword>
<sequence>MIQKRILWLDLAKGFTVFLVVLVHVIEGIYKTNQFQQYNWFSEMIMGLLFTVVMPIFFALSGYVYKALPTSKLLIKSLVHKLVSLGIPYIIFSVIYVSLQHMGSEVHQLSTWQDLGRIYAVPIGYLWYLYVLFFIYVLVGMMSLLKVPVFLQIGIYSILLLLNLEHVITMPYAFDRLFMWTISFYLGYFFKENPTILNRRGLFIFSLTIFALGLIWQFQHGDPWYDTNMMTRTDFIAKLASVPLFLYLFSHVKLGKVGKYFIKYGRHSLIIYLIHAPVASIVRVLLIKIGVQHYFLLVILTFIFAWLISVSAVYIAQKVKWIDIIFNPYQYLEKIK</sequence>
<keyword evidence="4" id="KW-1185">Reference proteome</keyword>
<feature type="transmembrane region" description="Helical" evidence="1">
    <location>
        <begin position="144"/>
        <end position="164"/>
    </location>
</feature>
<feature type="domain" description="Acyltransferase 3" evidence="2">
    <location>
        <begin position="7"/>
        <end position="309"/>
    </location>
</feature>
<keyword evidence="1" id="KW-0812">Transmembrane</keyword>
<reference evidence="3 4" key="1">
    <citation type="submission" date="2019-03" db="EMBL/GenBank/DDBJ databases">
        <title>Complete Genome Sequence of Leuconostoc kimchii strain NKJ218 Isolated from Homemade Kimchi.</title>
        <authorList>
            <person name="Jung J.Y."/>
            <person name="Jin H.M."/>
            <person name="Jung J.-W."/>
            <person name="Lee S.-Y."/>
            <person name="Ryu B.-G."/>
            <person name="Han S.-S."/>
            <person name="Kang H.K."/>
            <person name="Choi H.W."/>
            <person name="Chung E.J."/>
            <person name="Choi K.-M."/>
        </authorList>
    </citation>
    <scope>NUCLEOTIDE SEQUENCE [LARGE SCALE GENOMIC DNA]</scope>
    <source>
        <strain evidence="3 4">NKJ218</strain>
    </source>
</reference>
<feature type="transmembrane region" description="Helical" evidence="1">
    <location>
        <begin position="269"/>
        <end position="287"/>
    </location>
</feature>
<feature type="transmembrane region" description="Helical" evidence="1">
    <location>
        <begin position="46"/>
        <end position="66"/>
    </location>
</feature>
<keyword evidence="1" id="KW-1133">Transmembrane helix</keyword>
<feature type="transmembrane region" description="Helical" evidence="1">
    <location>
        <begin position="119"/>
        <end position="139"/>
    </location>
</feature>
<dbReference type="PANTHER" id="PTHR37312">
    <property type="entry name" value="MEMBRANE-BOUND ACYLTRANSFERASE YKRP-RELATED"/>
    <property type="match status" value="1"/>
</dbReference>
<feature type="transmembrane region" description="Helical" evidence="1">
    <location>
        <begin position="293"/>
        <end position="316"/>
    </location>
</feature>
<feature type="transmembrane region" description="Helical" evidence="1">
    <location>
        <begin position="202"/>
        <end position="218"/>
    </location>
</feature>
<dbReference type="RefSeq" id="WP_013103101.1">
    <property type="nucleotide sequence ID" value="NZ_CP037939.1"/>
</dbReference>
<evidence type="ECO:0000313" key="4">
    <source>
        <dbReference type="Proteomes" id="UP000295756"/>
    </source>
</evidence>
<dbReference type="PANTHER" id="PTHR37312:SF1">
    <property type="entry name" value="MEMBRANE-BOUND ACYLTRANSFERASE YKRP-RELATED"/>
    <property type="match status" value="1"/>
</dbReference>
<feature type="transmembrane region" description="Helical" evidence="1">
    <location>
        <begin position="78"/>
        <end position="99"/>
    </location>
</feature>
<gene>
    <name evidence="3" type="ORF">EW139_02100</name>
</gene>
<dbReference type="Pfam" id="PF01757">
    <property type="entry name" value="Acyl_transf_3"/>
    <property type="match status" value="1"/>
</dbReference>
<organism evidence="3 4">
    <name type="scientific">Leuconostoc kimchii</name>
    <dbReference type="NCBI Taxonomy" id="136609"/>
    <lineage>
        <taxon>Bacteria</taxon>
        <taxon>Bacillati</taxon>
        <taxon>Bacillota</taxon>
        <taxon>Bacilli</taxon>
        <taxon>Lactobacillales</taxon>
        <taxon>Lactobacillaceae</taxon>
        <taxon>Leuconostoc</taxon>
    </lineage>
</organism>
<name>A0ABX5SKJ6_9LACO</name>